<accession>A0A816I7X8</accession>
<proteinExistence type="predicted"/>
<protein>
    <submittedName>
        <fullName evidence="1">(rape) hypothetical protein</fullName>
    </submittedName>
</protein>
<dbReference type="Proteomes" id="UP001295469">
    <property type="component" value="Chromosome C03"/>
</dbReference>
<dbReference type="EMBL" id="HG994367">
    <property type="protein sequence ID" value="CAF1698526.1"/>
    <property type="molecule type" value="Genomic_DNA"/>
</dbReference>
<name>A0A816I7X8_BRANA</name>
<dbReference type="AlphaFoldDB" id="A0A816I7X8"/>
<reference evidence="1" key="1">
    <citation type="submission" date="2021-01" db="EMBL/GenBank/DDBJ databases">
        <authorList>
            <consortium name="Genoscope - CEA"/>
            <person name="William W."/>
        </authorList>
    </citation>
    <scope>NUCLEOTIDE SEQUENCE</scope>
</reference>
<organism evidence="1">
    <name type="scientific">Brassica napus</name>
    <name type="common">Rape</name>
    <dbReference type="NCBI Taxonomy" id="3708"/>
    <lineage>
        <taxon>Eukaryota</taxon>
        <taxon>Viridiplantae</taxon>
        <taxon>Streptophyta</taxon>
        <taxon>Embryophyta</taxon>
        <taxon>Tracheophyta</taxon>
        <taxon>Spermatophyta</taxon>
        <taxon>Magnoliopsida</taxon>
        <taxon>eudicotyledons</taxon>
        <taxon>Gunneridae</taxon>
        <taxon>Pentapetalae</taxon>
        <taxon>rosids</taxon>
        <taxon>malvids</taxon>
        <taxon>Brassicales</taxon>
        <taxon>Brassicaceae</taxon>
        <taxon>Brassiceae</taxon>
        <taxon>Brassica</taxon>
    </lineage>
</organism>
<sequence length="111" mass="13239">MLLPFFFTNENIKNSHIRFTIRLNKIQNLITKKISKTTMRLLLPVVVKQALTARSSLSLCQTHTISITFLQFHHMKRRRHLKYLVIHRHNSCLDRRLRPPGPIRCPLFLNR</sequence>
<evidence type="ECO:0000313" key="1">
    <source>
        <dbReference type="EMBL" id="CAF1698526.1"/>
    </source>
</evidence>
<gene>
    <name evidence="1" type="ORF">DARMORV10_C03P14400.1</name>
</gene>